<dbReference type="AlphaFoldDB" id="A0A4Q9PJX6"/>
<dbReference type="EMBL" id="ML145189">
    <property type="protein sequence ID" value="TBU54429.1"/>
    <property type="molecule type" value="Genomic_DNA"/>
</dbReference>
<evidence type="ECO:0000256" key="1">
    <source>
        <dbReference type="SAM" id="Phobius"/>
    </source>
</evidence>
<keyword evidence="3" id="KW-1185">Reference proteome</keyword>
<sequence length="164" mass="18167">MCLRSICPVESLCTRIRSIYLIRLYPLDFYSSCLSAPSACVLFPFSPLLFSLATCVPFAFRCDYPFPCPDVLLLAFLFAFALSGMSLSVVHIHRVAPTPSPTFVTSSVSHPCICISRSSLSSPPRLRLLRNSSRSIHCPIRHRIVLYTCPAHIDSSPSSSYAYA</sequence>
<evidence type="ECO:0000313" key="3">
    <source>
        <dbReference type="Proteomes" id="UP000292082"/>
    </source>
</evidence>
<gene>
    <name evidence="2" type="ORF">BD310DRAFT_76658</name>
</gene>
<name>A0A4Q9PJX6_9APHY</name>
<protein>
    <submittedName>
        <fullName evidence="2">Uncharacterized protein</fullName>
    </submittedName>
</protein>
<organism evidence="2 3">
    <name type="scientific">Dichomitus squalens</name>
    <dbReference type="NCBI Taxonomy" id="114155"/>
    <lineage>
        <taxon>Eukaryota</taxon>
        <taxon>Fungi</taxon>
        <taxon>Dikarya</taxon>
        <taxon>Basidiomycota</taxon>
        <taxon>Agaricomycotina</taxon>
        <taxon>Agaricomycetes</taxon>
        <taxon>Polyporales</taxon>
        <taxon>Polyporaceae</taxon>
        <taxon>Dichomitus</taxon>
    </lineage>
</organism>
<feature type="transmembrane region" description="Helical" evidence="1">
    <location>
        <begin position="34"/>
        <end position="59"/>
    </location>
</feature>
<proteinExistence type="predicted"/>
<dbReference type="Proteomes" id="UP000292082">
    <property type="component" value="Unassembled WGS sequence"/>
</dbReference>
<accession>A0A4Q9PJX6</accession>
<keyword evidence="1" id="KW-0472">Membrane</keyword>
<keyword evidence="1" id="KW-0812">Transmembrane</keyword>
<reference evidence="2 3" key="1">
    <citation type="submission" date="2019-01" db="EMBL/GenBank/DDBJ databases">
        <title>Draft genome sequences of three monokaryotic isolates of the white-rot basidiomycete fungus Dichomitus squalens.</title>
        <authorList>
            <consortium name="DOE Joint Genome Institute"/>
            <person name="Lopez S.C."/>
            <person name="Andreopoulos B."/>
            <person name="Pangilinan J."/>
            <person name="Lipzen A."/>
            <person name="Riley R."/>
            <person name="Ahrendt S."/>
            <person name="Ng V."/>
            <person name="Barry K."/>
            <person name="Daum C."/>
            <person name="Grigoriev I.V."/>
            <person name="Hilden K.S."/>
            <person name="Makela M.R."/>
            <person name="de Vries R.P."/>
        </authorList>
    </citation>
    <scope>NUCLEOTIDE SEQUENCE [LARGE SCALE GENOMIC DNA]</scope>
    <source>
        <strain evidence="2 3">CBS 464.89</strain>
    </source>
</reference>
<keyword evidence="1" id="KW-1133">Transmembrane helix</keyword>
<feature type="transmembrane region" description="Helical" evidence="1">
    <location>
        <begin position="71"/>
        <end position="92"/>
    </location>
</feature>
<evidence type="ECO:0000313" key="2">
    <source>
        <dbReference type="EMBL" id="TBU54429.1"/>
    </source>
</evidence>